<dbReference type="SUPFAM" id="SSF56047">
    <property type="entry name" value="Ribosomal protein S8"/>
    <property type="match status" value="1"/>
</dbReference>
<dbReference type="AlphaFoldDB" id="A0A7J2TGT2"/>
<dbReference type="GO" id="GO:0003735">
    <property type="term" value="F:structural constituent of ribosome"/>
    <property type="evidence" value="ECO:0007669"/>
    <property type="project" value="InterPro"/>
</dbReference>
<comment type="subunit">
    <text evidence="6">Part of the 30S ribosomal subunit.</text>
</comment>
<dbReference type="GO" id="GO:0005840">
    <property type="term" value="C:ribosome"/>
    <property type="evidence" value="ECO:0007669"/>
    <property type="project" value="UniProtKB-KW"/>
</dbReference>
<keyword evidence="5 6" id="KW-0687">Ribonucleoprotein</keyword>
<evidence type="ECO:0000256" key="4">
    <source>
        <dbReference type="ARBA" id="ARBA00022980"/>
    </source>
</evidence>
<evidence type="ECO:0000256" key="6">
    <source>
        <dbReference type="HAMAP-Rule" id="MF_01302"/>
    </source>
</evidence>
<comment type="similarity">
    <text evidence="1 6 7">Belongs to the universal ribosomal protein uS8 family.</text>
</comment>
<dbReference type="Gene3D" id="3.30.1490.10">
    <property type="match status" value="1"/>
</dbReference>
<accession>A0A7J2TGT2</accession>
<evidence type="ECO:0000313" key="8">
    <source>
        <dbReference type="EMBL" id="HEH34793.1"/>
    </source>
</evidence>
<dbReference type="PANTHER" id="PTHR11758">
    <property type="entry name" value="40S RIBOSOMAL PROTEIN S15A"/>
    <property type="match status" value="1"/>
</dbReference>
<evidence type="ECO:0000256" key="1">
    <source>
        <dbReference type="ARBA" id="ARBA00006471"/>
    </source>
</evidence>
<dbReference type="GO" id="GO:1990904">
    <property type="term" value="C:ribonucleoprotein complex"/>
    <property type="evidence" value="ECO:0007669"/>
    <property type="project" value="UniProtKB-KW"/>
</dbReference>
<dbReference type="PROSITE" id="PS00053">
    <property type="entry name" value="RIBOSOMAL_S8"/>
    <property type="match status" value="1"/>
</dbReference>
<dbReference type="Pfam" id="PF00410">
    <property type="entry name" value="Ribosomal_S8"/>
    <property type="match status" value="1"/>
</dbReference>
<evidence type="ECO:0000256" key="5">
    <source>
        <dbReference type="ARBA" id="ARBA00023274"/>
    </source>
</evidence>
<evidence type="ECO:0000256" key="2">
    <source>
        <dbReference type="ARBA" id="ARBA00022730"/>
    </source>
</evidence>
<dbReference type="GO" id="GO:0019843">
    <property type="term" value="F:rRNA binding"/>
    <property type="evidence" value="ECO:0007669"/>
    <property type="project" value="UniProtKB-UniRule"/>
</dbReference>
<dbReference type="HAMAP" id="MF_01302_A">
    <property type="entry name" value="Ribosomal_uS8_A"/>
    <property type="match status" value="1"/>
</dbReference>
<reference evidence="8" key="1">
    <citation type="journal article" date="2020" name="mSystems">
        <title>Genome- and Community-Level Interaction Insights into Carbon Utilization and Element Cycling Functions of Hydrothermarchaeota in Hydrothermal Sediment.</title>
        <authorList>
            <person name="Zhou Z."/>
            <person name="Liu Y."/>
            <person name="Xu W."/>
            <person name="Pan J."/>
            <person name="Luo Z.H."/>
            <person name="Li M."/>
        </authorList>
    </citation>
    <scope>NUCLEOTIDE SEQUENCE [LARGE SCALE GENOMIC DNA]</scope>
    <source>
        <strain evidence="8">SpSt-26</strain>
    </source>
</reference>
<dbReference type="InterPro" id="IPR000630">
    <property type="entry name" value="Ribosomal_uS8"/>
</dbReference>
<proteinExistence type="inferred from homology"/>
<dbReference type="InterPro" id="IPR047863">
    <property type="entry name" value="Ribosomal_uS8_CS"/>
</dbReference>
<keyword evidence="4 6" id="KW-0689">Ribosomal protein</keyword>
<protein>
    <recommendedName>
        <fullName evidence="6">Small ribosomal subunit protein uS8</fullName>
    </recommendedName>
</protein>
<organism evidence="8">
    <name type="scientific">Archaeoglobus fulgidus</name>
    <dbReference type="NCBI Taxonomy" id="2234"/>
    <lineage>
        <taxon>Archaea</taxon>
        <taxon>Methanobacteriati</taxon>
        <taxon>Methanobacteriota</taxon>
        <taxon>Archaeoglobi</taxon>
        <taxon>Archaeoglobales</taxon>
        <taxon>Archaeoglobaceae</taxon>
        <taxon>Archaeoglobus</taxon>
    </lineage>
</organism>
<dbReference type="Gene3D" id="3.30.1370.30">
    <property type="match status" value="1"/>
</dbReference>
<comment type="function">
    <text evidence="6">One of the primary rRNA binding proteins, it binds directly to 16S rRNA central domain where it helps coordinate assembly of the platform of the 30S subunit.</text>
</comment>
<dbReference type="InterPro" id="IPR035987">
    <property type="entry name" value="Ribosomal_uS8_sf"/>
</dbReference>
<dbReference type="EMBL" id="DSLA01000020">
    <property type="protein sequence ID" value="HEH34793.1"/>
    <property type="molecule type" value="Genomic_DNA"/>
</dbReference>
<evidence type="ECO:0000256" key="3">
    <source>
        <dbReference type="ARBA" id="ARBA00022884"/>
    </source>
</evidence>
<gene>
    <name evidence="6" type="primary">rps8</name>
    <name evidence="8" type="ORF">ENP88_01270</name>
</gene>
<comment type="caution">
    <text evidence="8">The sequence shown here is derived from an EMBL/GenBank/DDBJ whole genome shotgun (WGS) entry which is preliminary data.</text>
</comment>
<keyword evidence="3 6" id="KW-0694">RNA-binding</keyword>
<sequence length="128" mass="14300">MSVDTLSNAMMTIKNAEAIGKKRCEVMATKLIGNVLKVMKNHGYIKGYEFVKEGVKGKFIVELTGNINNCGPIRPRFSSKVTEYEKYERRYLPARDFGILIVSTTKGVMSQKEARELGLGGVLLAFVY</sequence>
<dbReference type="NCBIfam" id="NF003115">
    <property type="entry name" value="PRK04034.1"/>
    <property type="match status" value="1"/>
</dbReference>
<dbReference type="GO" id="GO:0006412">
    <property type="term" value="P:translation"/>
    <property type="evidence" value="ECO:0007669"/>
    <property type="project" value="UniProtKB-UniRule"/>
</dbReference>
<keyword evidence="2 6" id="KW-0699">rRNA-binding</keyword>
<evidence type="ECO:0000256" key="7">
    <source>
        <dbReference type="RuleBase" id="RU003660"/>
    </source>
</evidence>
<name>A0A7J2TGT2_ARCFL</name>